<keyword evidence="2" id="KW-1133">Transmembrane helix</keyword>
<feature type="transmembrane region" description="Helical" evidence="2">
    <location>
        <begin position="72"/>
        <end position="93"/>
    </location>
</feature>
<evidence type="ECO:0000256" key="1">
    <source>
        <dbReference type="SAM" id="MobiDB-lite"/>
    </source>
</evidence>
<dbReference type="RefSeq" id="WP_189825027.1">
    <property type="nucleotide sequence ID" value="NZ_BMVC01000008.1"/>
</dbReference>
<feature type="transmembrane region" description="Helical" evidence="2">
    <location>
        <begin position="145"/>
        <end position="164"/>
    </location>
</feature>
<name>A0A918X059_9ACTN</name>
<organism evidence="3 4">
    <name type="scientific">Streptomyces finlayi</name>
    <dbReference type="NCBI Taxonomy" id="67296"/>
    <lineage>
        <taxon>Bacteria</taxon>
        <taxon>Bacillati</taxon>
        <taxon>Actinomycetota</taxon>
        <taxon>Actinomycetes</taxon>
        <taxon>Kitasatosporales</taxon>
        <taxon>Streptomycetaceae</taxon>
        <taxon>Streptomyces</taxon>
    </lineage>
</organism>
<evidence type="ECO:0000313" key="4">
    <source>
        <dbReference type="Proteomes" id="UP000638353"/>
    </source>
</evidence>
<comment type="caution">
    <text evidence="3">The sequence shown here is derived from an EMBL/GenBank/DDBJ whole genome shotgun (WGS) entry which is preliminary data.</text>
</comment>
<gene>
    <name evidence="3" type="ORF">GCM10010334_44380</name>
</gene>
<evidence type="ECO:0000313" key="3">
    <source>
        <dbReference type="EMBL" id="GHD00106.1"/>
    </source>
</evidence>
<sequence>MRQDERPGGDVDWAGKRPGDDVDWSGKRPGDDVDWAGEWRWHDAPWAGNAAILLGFCAVSGLGWLSGTRTGVRISVLAVAAAGLLILFNALALKRLRRETGLDHRRLAAVMRLSRREEIPADPVARRAMFHLVRLQNSKRAGGRWMRPACAVLMLLVAVVQLLAGNLALGAGLLLAAAYLASRFSVVARLQARLDRLEARLAPEFAAGRAPGQPE</sequence>
<keyword evidence="2" id="KW-0472">Membrane</keyword>
<reference evidence="3" key="2">
    <citation type="submission" date="2020-09" db="EMBL/GenBank/DDBJ databases">
        <authorList>
            <person name="Sun Q."/>
            <person name="Ohkuma M."/>
        </authorList>
    </citation>
    <scope>NUCLEOTIDE SEQUENCE</scope>
    <source>
        <strain evidence="3">JCM 4637</strain>
    </source>
</reference>
<accession>A0A918X059</accession>
<dbReference type="EMBL" id="BMVC01000008">
    <property type="protein sequence ID" value="GHD00106.1"/>
    <property type="molecule type" value="Genomic_DNA"/>
</dbReference>
<evidence type="ECO:0000256" key="2">
    <source>
        <dbReference type="SAM" id="Phobius"/>
    </source>
</evidence>
<keyword evidence="2" id="KW-0812">Transmembrane</keyword>
<reference evidence="3" key="1">
    <citation type="journal article" date="2014" name="Int. J. Syst. Evol. Microbiol.">
        <title>Complete genome sequence of Corynebacterium casei LMG S-19264T (=DSM 44701T), isolated from a smear-ripened cheese.</title>
        <authorList>
            <consortium name="US DOE Joint Genome Institute (JGI-PGF)"/>
            <person name="Walter F."/>
            <person name="Albersmeier A."/>
            <person name="Kalinowski J."/>
            <person name="Ruckert C."/>
        </authorList>
    </citation>
    <scope>NUCLEOTIDE SEQUENCE</scope>
    <source>
        <strain evidence="3">JCM 4637</strain>
    </source>
</reference>
<dbReference type="Proteomes" id="UP000638353">
    <property type="component" value="Unassembled WGS sequence"/>
</dbReference>
<feature type="transmembrane region" description="Helical" evidence="2">
    <location>
        <begin position="46"/>
        <end position="66"/>
    </location>
</feature>
<protein>
    <submittedName>
        <fullName evidence="3">Uncharacterized protein</fullName>
    </submittedName>
</protein>
<feature type="region of interest" description="Disordered" evidence="1">
    <location>
        <begin position="1"/>
        <end position="29"/>
    </location>
</feature>
<dbReference type="AlphaFoldDB" id="A0A918X059"/>
<proteinExistence type="predicted"/>